<accession>A0A2D2LWZ7</accession>
<feature type="domain" description="AAA" evidence="1">
    <location>
        <begin position="1"/>
        <end position="176"/>
    </location>
</feature>
<dbReference type="EMBL" id="CP024444">
    <property type="protein sequence ID" value="ATR79548.1"/>
    <property type="molecule type" value="Genomic_DNA"/>
</dbReference>
<dbReference type="Gene3D" id="3.40.50.300">
    <property type="entry name" value="P-loop containing nucleotide triphosphate hydrolases"/>
    <property type="match status" value="1"/>
</dbReference>
<dbReference type="SUPFAM" id="SSF52540">
    <property type="entry name" value="P-loop containing nucleoside triphosphate hydrolases"/>
    <property type="match status" value="1"/>
</dbReference>
<name>A0A2D2LWZ7_FAUOS</name>
<sequence>MKKLAISNQKGGVGKTTIAIHIALQAKSMGYKVLFVDLDIQANSSMFMQEYIEKSQNLQTMSMVPTAQLFSEDSDLSAIQNKELGLCFADTDFADLLTDDNLDIDAWKQNLDTLNEHFDLCVIDTPPTLSTSQIAAMVIADYVISPIELNNYSVQGVINFSNTVDGIKAHYNPNLEFLGLIPSRVNKNNHHQLSILAELQKEFADRMFPGDFYIPERQAFSETSSLFMPIWEFKQKAAKKVANNVRPYFEYIVNKVMIEEKKGR</sequence>
<dbReference type="InterPro" id="IPR027417">
    <property type="entry name" value="P-loop_NTPase"/>
</dbReference>
<dbReference type="RefSeq" id="WP_100270921.1">
    <property type="nucleotide sequence ID" value="NZ_CP024444.1"/>
</dbReference>
<reference evidence="3" key="1">
    <citation type="submission" date="2017-10" db="EMBL/GenBank/DDBJ databases">
        <title>Complete genome sequence of Moraxella osloensis NP7 isolated from human skin.</title>
        <authorList>
            <person name="Lee K."/>
            <person name="Lim J.Y."/>
            <person name="Hwang I."/>
        </authorList>
    </citation>
    <scope>NUCLEOTIDE SEQUENCE [LARGE SCALE GENOMIC DNA]</scope>
    <source>
        <strain evidence="3">NP7</strain>
        <plasmid evidence="3">pnp7-1</plasmid>
    </source>
</reference>
<dbReference type="PANTHER" id="PTHR13696:SF99">
    <property type="entry name" value="COBYRINIC ACID AC-DIAMIDE SYNTHASE"/>
    <property type="match status" value="1"/>
</dbReference>
<dbReference type="Pfam" id="PF13614">
    <property type="entry name" value="AAA_31"/>
    <property type="match status" value="1"/>
</dbReference>
<gene>
    <name evidence="2" type="ORF">NP7_09255</name>
</gene>
<dbReference type="AlphaFoldDB" id="A0A2D2LWZ7"/>
<dbReference type="InterPro" id="IPR050678">
    <property type="entry name" value="DNA_Partitioning_ATPase"/>
</dbReference>
<dbReference type="CDD" id="cd02042">
    <property type="entry name" value="ParAB_family"/>
    <property type="match status" value="1"/>
</dbReference>
<geneLocation type="plasmid" evidence="3">
    <name>pnp7-1</name>
</geneLocation>
<keyword evidence="2" id="KW-0614">Plasmid</keyword>
<proteinExistence type="predicted"/>
<dbReference type="InterPro" id="IPR025669">
    <property type="entry name" value="AAA_dom"/>
</dbReference>
<dbReference type="PIRSF" id="PIRSF009320">
    <property type="entry name" value="Nuc_binding_HP_1000"/>
    <property type="match status" value="1"/>
</dbReference>
<protein>
    <recommendedName>
        <fullName evidence="1">AAA domain-containing protein</fullName>
    </recommendedName>
</protein>
<evidence type="ECO:0000259" key="1">
    <source>
        <dbReference type="Pfam" id="PF13614"/>
    </source>
</evidence>
<dbReference type="Proteomes" id="UP000229340">
    <property type="component" value="Plasmid pNP7-1"/>
</dbReference>
<evidence type="ECO:0000313" key="3">
    <source>
        <dbReference type="Proteomes" id="UP000229340"/>
    </source>
</evidence>
<evidence type="ECO:0000313" key="2">
    <source>
        <dbReference type="EMBL" id="ATR79548.1"/>
    </source>
</evidence>
<organism evidence="2 3">
    <name type="scientific">Faucicola osloensis</name>
    <name type="common">Moraxella osloensis</name>
    <dbReference type="NCBI Taxonomy" id="34062"/>
    <lineage>
        <taxon>Bacteria</taxon>
        <taxon>Pseudomonadati</taxon>
        <taxon>Pseudomonadota</taxon>
        <taxon>Gammaproteobacteria</taxon>
        <taxon>Moraxellales</taxon>
        <taxon>Moraxellaceae</taxon>
        <taxon>Faucicola</taxon>
    </lineage>
</organism>
<dbReference type="PANTHER" id="PTHR13696">
    <property type="entry name" value="P-LOOP CONTAINING NUCLEOSIDE TRIPHOSPHATE HYDROLASE"/>
    <property type="match status" value="1"/>
</dbReference>